<organism evidence="2 3">
    <name type="scientific">Clostridium scindens (strain ATCC 35704 / DSM 5676 / VPI 13733 / 19)</name>
    <dbReference type="NCBI Taxonomy" id="411468"/>
    <lineage>
        <taxon>Bacteria</taxon>
        <taxon>Bacillati</taxon>
        <taxon>Bacillota</taxon>
        <taxon>Clostridia</taxon>
        <taxon>Lachnospirales</taxon>
        <taxon>Lachnospiraceae</taxon>
    </lineage>
</organism>
<dbReference type="Proteomes" id="UP000289664">
    <property type="component" value="Chromosome"/>
</dbReference>
<proteinExistence type="predicted"/>
<gene>
    <name evidence="2" type="ORF">HDCHBGLK_02484</name>
</gene>
<evidence type="ECO:0000256" key="1">
    <source>
        <dbReference type="SAM" id="Phobius"/>
    </source>
</evidence>
<feature type="transmembrane region" description="Helical" evidence="1">
    <location>
        <begin position="111"/>
        <end position="128"/>
    </location>
</feature>
<dbReference type="EMBL" id="CP036170">
    <property type="protein sequence ID" value="QBF75075.1"/>
    <property type="molecule type" value="Genomic_DNA"/>
</dbReference>
<reference evidence="2 3" key="1">
    <citation type="journal article" date="2019" name="Appl. Environ. Microbiol.">
        <title>Clostridium scindens ATCC 35704: integration of nutritional requirements, the complete genome sequence, and global transcriptional responses to bile acids.</title>
        <authorList>
            <person name="Devendran S."/>
            <person name="Shrestha R."/>
            <person name="Alves J.M.P."/>
            <person name="Wolf P.G."/>
            <person name="Ly L."/>
            <person name="Hernandez A.G."/>
            <person name="Mendez-Garcia C."/>
            <person name="Inboden A."/>
            <person name="Wiley J."/>
            <person name="Paul O."/>
            <person name="Allen A."/>
            <person name="Springer E."/>
            <person name="Wright C.L."/>
            <person name="Fields C.J."/>
            <person name="Daniel S.L."/>
            <person name="Ridlon J.M."/>
        </authorList>
    </citation>
    <scope>NUCLEOTIDE SEQUENCE [LARGE SCALE GENOMIC DNA]</scope>
    <source>
        <strain evidence="2 3">ATCC 35704</strain>
    </source>
</reference>
<feature type="transmembrane region" description="Helical" evidence="1">
    <location>
        <begin position="12"/>
        <end position="37"/>
    </location>
</feature>
<evidence type="ECO:0000313" key="2">
    <source>
        <dbReference type="EMBL" id="QBF75075.1"/>
    </source>
</evidence>
<keyword evidence="3" id="KW-1185">Reference proteome</keyword>
<dbReference type="KEGG" id="csci:HDCHBGLK_02484"/>
<sequence length="165" mass="18946">MPAIRSADCTRTVIFAWLISPFLCAIPPIIIAGVTFLPPGYLPQISRESLAAGCPDTGLSHGAHRHLHSLHYKIVVSAFCIKAGSSLRIWHWDICRFLCPHQAGKTMQPGILLNISLLFLCCFSYTFYKERFCFYHIIIIIYNLQRVLQKYFCFLKIFLDFLLIF</sequence>
<name>A0A494WLW9_CLOS5</name>
<protein>
    <submittedName>
        <fullName evidence="2">Uncharacterized protein</fullName>
    </submittedName>
</protein>
<keyword evidence="1" id="KW-1133">Transmembrane helix</keyword>
<keyword evidence="1" id="KW-0812">Transmembrane</keyword>
<accession>A0A494WLW9</accession>
<evidence type="ECO:0000313" key="3">
    <source>
        <dbReference type="Proteomes" id="UP000289664"/>
    </source>
</evidence>
<dbReference type="AlphaFoldDB" id="A0A494WLW9"/>
<keyword evidence="1" id="KW-0472">Membrane</keyword>